<dbReference type="AlphaFoldDB" id="A0A5D3KTT2"/>
<dbReference type="NCBIfam" id="TIGR01764">
    <property type="entry name" value="excise"/>
    <property type="match status" value="1"/>
</dbReference>
<accession>A0A5D3KTT2</accession>
<reference evidence="2 3" key="1">
    <citation type="submission" date="2019-08" db="EMBL/GenBank/DDBJ databases">
        <title>Bradyrhizobium hipponensis sp. nov., a rhizobium isolated from a Lupinus angustifolius root nodule in Tunisia.</title>
        <authorList>
            <person name="Off K."/>
            <person name="Rejili M."/>
            <person name="Mars M."/>
            <person name="Brachmann A."/>
            <person name="Marin M."/>
        </authorList>
    </citation>
    <scope>NUCLEOTIDE SEQUENCE [LARGE SCALE GENOMIC DNA]</scope>
    <source>
        <strain evidence="2 3">CTAW71</strain>
    </source>
</reference>
<proteinExistence type="predicted"/>
<evidence type="ECO:0000259" key="1">
    <source>
        <dbReference type="Pfam" id="PF12728"/>
    </source>
</evidence>
<dbReference type="EMBL" id="VSSS01000023">
    <property type="protein sequence ID" value="TYL95970.1"/>
    <property type="molecule type" value="Genomic_DNA"/>
</dbReference>
<gene>
    <name evidence="2" type="ORF">FXB40_13590</name>
</gene>
<organism evidence="2 3">
    <name type="scientific">Bradyrhizobium rifense</name>
    <dbReference type="NCBI Taxonomy" id="515499"/>
    <lineage>
        <taxon>Bacteria</taxon>
        <taxon>Pseudomonadati</taxon>
        <taxon>Pseudomonadota</taxon>
        <taxon>Alphaproteobacteria</taxon>
        <taxon>Hyphomicrobiales</taxon>
        <taxon>Nitrobacteraceae</taxon>
        <taxon>Bradyrhizobium</taxon>
    </lineage>
</organism>
<keyword evidence="3" id="KW-1185">Reference proteome</keyword>
<dbReference type="Proteomes" id="UP000324758">
    <property type="component" value="Unassembled WGS sequence"/>
</dbReference>
<evidence type="ECO:0000313" key="3">
    <source>
        <dbReference type="Proteomes" id="UP000324758"/>
    </source>
</evidence>
<dbReference type="Pfam" id="PF12728">
    <property type="entry name" value="HTH_17"/>
    <property type="match status" value="1"/>
</dbReference>
<dbReference type="GO" id="GO:0003677">
    <property type="term" value="F:DNA binding"/>
    <property type="evidence" value="ECO:0007669"/>
    <property type="project" value="InterPro"/>
</dbReference>
<dbReference type="OrthoDB" id="8250898at2"/>
<dbReference type="InterPro" id="IPR010093">
    <property type="entry name" value="SinI_DNA-bd"/>
</dbReference>
<comment type="caution">
    <text evidence="2">The sequence shown here is derived from an EMBL/GenBank/DDBJ whole genome shotgun (WGS) entry which is preliminary data.</text>
</comment>
<evidence type="ECO:0000313" key="2">
    <source>
        <dbReference type="EMBL" id="TYL95970.1"/>
    </source>
</evidence>
<feature type="domain" description="Helix-turn-helix" evidence="1">
    <location>
        <begin position="23"/>
        <end position="71"/>
    </location>
</feature>
<dbReference type="InterPro" id="IPR041657">
    <property type="entry name" value="HTH_17"/>
</dbReference>
<sequence>MKNCAGFEKISGVGSSDGQGLVVSVNECMKALKIGRATLYELINRGELDSYRQGRSRKILWRSVETYIQRRLQEEARRRDCGG</sequence>
<name>A0A5D3KTT2_9BRAD</name>
<protein>
    <submittedName>
        <fullName evidence="2">Helix-turn-helix domain-containing protein</fullName>
    </submittedName>
</protein>